<accession>A0A8J4V7W9</accession>
<keyword evidence="2" id="KW-0472">Membrane</keyword>
<keyword evidence="5" id="KW-1185">Reference proteome</keyword>
<organism evidence="4 5">
    <name type="scientific">Polysphondylium violaceum</name>
    <dbReference type="NCBI Taxonomy" id="133409"/>
    <lineage>
        <taxon>Eukaryota</taxon>
        <taxon>Amoebozoa</taxon>
        <taxon>Evosea</taxon>
        <taxon>Eumycetozoa</taxon>
        <taxon>Dictyostelia</taxon>
        <taxon>Dictyosteliales</taxon>
        <taxon>Dictyosteliaceae</taxon>
        <taxon>Polysphondylium</taxon>
    </lineage>
</organism>
<name>A0A8J4V7W9_9MYCE</name>
<dbReference type="Proteomes" id="UP000695562">
    <property type="component" value="Unassembled WGS sequence"/>
</dbReference>
<gene>
    <name evidence="4" type="ORF">CYY_001491</name>
</gene>
<feature type="region of interest" description="Disordered" evidence="1">
    <location>
        <begin position="213"/>
        <end position="254"/>
    </location>
</feature>
<feature type="chain" id="PRO_5035221981" evidence="3">
    <location>
        <begin position="24"/>
        <end position="1071"/>
    </location>
</feature>
<evidence type="ECO:0000256" key="2">
    <source>
        <dbReference type="SAM" id="Phobius"/>
    </source>
</evidence>
<sequence>MKILNIIFVAVFVAVAICGGVLGEDPKYPDIGTTYSTYVSVNEYIHGYTIAMKEYHNMAKNSSRFEGEHIIVADWSSQAMIYWNASQYISNGDSECFIDQEIMKSQFHLRPTYTWFNSLNNSTFVKTDVLKDRNIECNQFSMLLNAPGTETDIFCGDSATFSTIDLTEVNTFVNTTGGQCSFNSEGDVNVVCKTTPEGGSICDFSYQEKSVTPAPSEASSSSDASSSSSSKASSLSEASSSSSSPETTPETPNSVNKLLMAAGDDITMKTLTCNRNTKADLTKLGTIVGTKKDTPCNSTVTTTFNTYFDSKTSVPIRFTLLVEKVIQNDPVKQVLNNTEIDMVDWINDQSQQDSLYYYNGDCKTKEFPSLWNLPTEKHLFPVKDYKLDIARWSLLFEPVMNGELQESFEWKNDIVNGFESFEFDRPTGDIIRIINGAQKSNYIVNTLTMECQFPDSQEQVTVFDDPRKLAVKKALVESDTFNWTSQAMTKRRNVDVYPWTTSDITVGLSKFNVTVYTFAPGWAFPGRIGVTQDTIVPQAVEVQFTVDDKTAVDIWDIYFFVPTYIPYRYTSVLELGCAPILPIQYSAVVNIEDVSHGHTTSFKEISDKVKVYTFTQGKFNNYNTMTLLDSANLLQWNASACSKFDKASLGTAGISLDSFDSSIYYYFNFKFNLTQDKTIPMQYIGNSSLVRSPNAKAWKKSTGEVLDKNGNTVETDITFYWAPSSNASIPVKDITASYTPVRVVIYTVTKSATGAINTHNTIVDWAQFNSTIEEKIAYPECTQNVDTAPYVNSEPTVEYATPKLDANSTRPLLPSNFTAYIEIKTKVPGTNTVKTNYVLWEYSRERLAESITYYYENGTNDVFSFCYFNNMGSQGNFTKNNQSLGVGTTQSTPLYGADGALVNFFNNVDYLRLAVLNPTYDTVRGIDSEKWSLNSTSKNYIASIIWYPANWTSNNVEPGVRVPIRLTRNNDNTATGNIVETWDVFGFSTTISPQLYSKCVANVSVKTDKTISKGATIAIVVIIAVFAVGMIALAITIIKKRGGISRKQPPHILLDDRNLINQSDNERLYEN</sequence>
<comment type="caution">
    <text evidence="4">The sequence shown here is derived from an EMBL/GenBank/DDBJ whole genome shotgun (WGS) entry which is preliminary data.</text>
</comment>
<keyword evidence="2" id="KW-0812">Transmembrane</keyword>
<dbReference type="EMBL" id="AJWJ01000035">
    <property type="protein sequence ID" value="KAF2077237.1"/>
    <property type="molecule type" value="Genomic_DNA"/>
</dbReference>
<proteinExistence type="predicted"/>
<evidence type="ECO:0000313" key="5">
    <source>
        <dbReference type="Proteomes" id="UP000695562"/>
    </source>
</evidence>
<evidence type="ECO:0000313" key="4">
    <source>
        <dbReference type="EMBL" id="KAF2077237.1"/>
    </source>
</evidence>
<evidence type="ECO:0000256" key="1">
    <source>
        <dbReference type="SAM" id="MobiDB-lite"/>
    </source>
</evidence>
<evidence type="ECO:0000256" key="3">
    <source>
        <dbReference type="SAM" id="SignalP"/>
    </source>
</evidence>
<protein>
    <submittedName>
        <fullName evidence="4">Uncharacterized protein</fullName>
    </submittedName>
</protein>
<dbReference type="OrthoDB" id="21247at2759"/>
<dbReference type="AlphaFoldDB" id="A0A8J4V7W9"/>
<keyword evidence="3" id="KW-0732">Signal</keyword>
<keyword evidence="2" id="KW-1133">Transmembrane helix</keyword>
<feature type="signal peptide" evidence="3">
    <location>
        <begin position="1"/>
        <end position="23"/>
    </location>
</feature>
<feature type="transmembrane region" description="Helical" evidence="2">
    <location>
        <begin position="1015"/>
        <end position="1038"/>
    </location>
</feature>
<reference evidence="4" key="1">
    <citation type="submission" date="2020-01" db="EMBL/GenBank/DDBJ databases">
        <title>Development of genomics and gene disruption for Polysphondylium violaceum indicates a role for the polyketide synthase stlB in stalk morphogenesis.</title>
        <authorList>
            <person name="Narita B."/>
            <person name="Kawabe Y."/>
            <person name="Kin K."/>
            <person name="Saito T."/>
            <person name="Gibbs R."/>
            <person name="Kuspa A."/>
            <person name="Muzny D."/>
            <person name="Queller D."/>
            <person name="Richards S."/>
            <person name="Strassman J."/>
            <person name="Sucgang R."/>
            <person name="Worley K."/>
            <person name="Schaap P."/>
        </authorList>
    </citation>
    <scope>NUCLEOTIDE SEQUENCE</scope>
    <source>
        <strain evidence="4">QSvi11</strain>
    </source>
</reference>